<keyword evidence="3" id="KW-1185">Reference proteome</keyword>
<dbReference type="Gene3D" id="2.20.130.20">
    <property type="match status" value="1"/>
</dbReference>
<protein>
    <submittedName>
        <fullName evidence="2">Uncharacterized protein</fullName>
    </submittedName>
</protein>
<name>A0A5B7EB79_PORTR</name>
<proteinExistence type="predicted"/>
<evidence type="ECO:0000313" key="3">
    <source>
        <dbReference type="Proteomes" id="UP000324222"/>
    </source>
</evidence>
<dbReference type="Proteomes" id="UP000324222">
    <property type="component" value="Unassembled WGS sequence"/>
</dbReference>
<reference evidence="2 3" key="1">
    <citation type="submission" date="2019-05" db="EMBL/GenBank/DDBJ databases">
        <title>Another draft genome of Portunus trituberculatus and its Hox gene families provides insights of decapod evolution.</title>
        <authorList>
            <person name="Jeong J.-H."/>
            <person name="Song I."/>
            <person name="Kim S."/>
            <person name="Choi T."/>
            <person name="Kim D."/>
            <person name="Ryu S."/>
            <person name="Kim W."/>
        </authorList>
    </citation>
    <scope>NUCLEOTIDE SEQUENCE [LARGE SCALE GENOMIC DNA]</scope>
    <source>
        <tissue evidence="2">Muscle</tissue>
    </source>
</reference>
<evidence type="ECO:0000256" key="1">
    <source>
        <dbReference type="SAM" id="MobiDB-lite"/>
    </source>
</evidence>
<feature type="region of interest" description="Disordered" evidence="1">
    <location>
        <begin position="38"/>
        <end position="60"/>
    </location>
</feature>
<dbReference type="EMBL" id="VSRR010002250">
    <property type="protein sequence ID" value="MPC30416.1"/>
    <property type="molecule type" value="Genomic_DNA"/>
</dbReference>
<gene>
    <name evidence="2" type="ORF">E2C01_023681</name>
</gene>
<accession>A0A5B7EB79</accession>
<dbReference type="AlphaFoldDB" id="A0A5B7EB79"/>
<sequence length="571" mass="63221">MSPNNETTLTKQAYFPDYHYYYAEYDYFTTLDGPDGISAPENTSLPLPPPSPTGTAEAETSDIRSFFPETWLWSMALLSSVFCSCGSLSGWFSASVVGWFFSGRQEGSGCAWGGQFTTGTTRSSTTKNIATTTTTTFTDTHNRGGNTVHSILLPRDLAVVPKPPTVSPWLTTIYASLSDFPGGGFLPVWEKAWLCIDIRQLCRQHRNQPVFPAEGALLWCGTLFELVFSSFALRWPSNMDIISQVDFLFLSMTQSHSNAAVLLETLTQGLQDHLSDPHPVPRLPSHLPLIPFADNLQEIQGAPGITGRPAVVQRPTNIEKKATRSYFPETWLWQLSLLSSVSHGCCIVLWCVYHYLEDRIVSDDMALLDLAIPVSIVGPVFAALPQPAPPSPERRGEGGEEGEAVQLRSYFPETWLWELSFIPSVSALVVRVAYRAPASVAGMTLLRSSSAGVSPDTDIRSIFKTGQEREVAIEQASLTTLTKQSEESTIRSHFPETWLWSLSLLTSVWLQSQLFCGSAWVAGLDPSYTHWSTLTVRTKQPYIYLHRASVLRRLPSDGNESPLCRYDVGSK</sequence>
<dbReference type="OrthoDB" id="6348147at2759"/>
<evidence type="ECO:0000313" key="2">
    <source>
        <dbReference type="EMBL" id="MPC30416.1"/>
    </source>
</evidence>
<comment type="caution">
    <text evidence="2">The sequence shown here is derived from an EMBL/GenBank/DDBJ whole genome shotgun (WGS) entry which is preliminary data.</text>
</comment>
<organism evidence="2 3">
    <name type="scientific">Portunus trituberculatus</name>
    <name type="common">Swimming crab</name>
    <name type="synonym">Neptunus trituberculatus</name>
    <dbReference type="NCBI Taxonomy" id="210409"/>
    <lineage>
        <taxon>Eukaryota</taxon>
        <taxon>Metazoa</taxon>
        <taxon>Ecdysozoa</taxon>
        <taxon>Arthropoda</taxon>
        <taxon>Crustacea</taxon>
        <taxon>Multicrustacea</taxon>
        <taxon>Malacostraca</taxon>
        <taxon>Eumalacostraca</taxon>
        <taxon>Eucarida</taxon>
        <taxon>Decapoda</taxon>
        <taxon>Pleocyemata</taxon>
        <taxon>Brachyura</taxon>
        <taxon>Eubrachyura</taxon>
        <taxon>Portunoidea</taxon>
        <taxon>Portunidae</taxon>
        <taxon>Portuninae</taxon>
        <taxon>Portunus</taxon>
    </lineage>
</organism>